<keyword evidence="4" id="KW-1185">Reference proteome</keyword>
<evidence type="ECO:0000313" key="4">
    <source>
        <dbReference type="Proteomes" id="UP000250085"/>
    </source>
</evidence>
<evidence type="ECO:0000259" key="2">
    <source>
        <dbReference type="Pfam" id="PF02517"/>
    </source>
</evidence>
<keyword evidence="1" id="KW-0472">Membrane</keyword>
<keyword evidence="1" id="KW-0812">Transmembrane</keyword>
<feature type="transmembrane region" description="Helical" evidence="1">
    <location>
        <begin position="6"/>
        <end position="25"/>
    </location>
</feature>
<dbReference type="GO" id="GO:0004175">
    <property type="term" value="F:endopeptidase activity"/>
    <property type="evidence" value="ECO:0007669"/>
    <property type="project" value="UniProtKB-ARBA"/>
</dbReference>
<name>A0A2Z2MZ61_9EURY</name>
<dbReference type="InterPro" id="IPR003675">
    <property type="entry name" value="Rce1/LyrA-like_dom"/>
</dbReference>
<evidence type="ECO:0000313" key="3">
    <source>
        <dbReference type="EMBL" id="ASJ13613.1"/>
    </source>
</evidence>
<feature type="transmembrane region" description="Helical" evidence="1">
    <location>
        <begin position="37"/>
        <end position="61"/>
    </location>
</feature>
<dbReference type="Proteomes" id="UP000250085">
    <property type="component" value="Chromosome"/>
</dbReference>
<feature type="transmembrane region" description="Helical" evidence="1">
    <location>
        <begin position="214"/>
        <end position="233"/>
    </location>
</feature>
<protein>
    <recommendedName>
        <fullName evidence="2">CAAX prenyl protease 2/Lysostaphin resistance protein A-like domain-containing protein</fullName>
    </recommendedName>
</protein>
<feature type="transmembrane region" description="Helical" evidence="1">
    <location>
        <begin position="245"/>
        <end position="271"/>
    </location>
</feature>
<organism evidence="3 4">
    <name type="scientific">Thermococcus radiotolerans</name>
    <dbReference type="NCBI Taxonomy" id="187880"/>
    <lineage>
        <taxon>Archaea</taxon>
        <taxon>Methanobacteriati</taxon>
        <taxon>Methanobacteriota</taxon>
        <taxon>Thermococci</taxon>
        <taxon>Thermococcales</taxon>
        <taxon>Thermococcaceae</taxon>
        <taxon>Thermococcus</taxon>
    </lineage>
</organism>
<dbReference type="EMBL" id="CP015106">
    <property type="protein sequence ID" value="ASJ13613.1"/>
    <property type="molecule type" value="Genomic_DNA"/>
</dbReference>
<feature type="transmembrane region" description="Helical" evidence="1">
    <location>
        <begin position="169"/>
        <end position="202"/>
    </location>
</feature>
<keyword evidence="1" id="KW-1133">Transmembrane helix</keyword>
<dbReference type="AlphaFoldDB" id="A0A2Z2MZ61"/>
<feature type="domain" description="CAAX prenyl protease 2/Lysostaphin resistance protein A-like" evidence="2">
    <location>
        <begin position="117"/>
        <end position="204"/>
    </location>
</feature>
<feature type="transmembrane region" description="Helical" evidence="1">
    <location>
        <begin position="132"/>
        <end position="157"/>
    </location>
</feature>
<dbReference type="OrthoDB" id="102073at2157"/>
<reference evidence="3 4" key="1">
    <citation type="submission" date="2016-04" db="EMBL/GenBank/DDBJ databases">
        <title>Complete genome sequence of Thermococcus radiotolerans type strain EJ2.</title>
        <authorList>
            <person name="Oger P.M."/>
        </authorList>
    </citation>
    <scope>NUCLEOTIDE SEQUENCE [LARGE SCALE GENOMIC DNA]</scope>
    <source>
        <strain evidence="3 4">EJ2</strain>
    </source>
</reference>
<sequence>MNPVIVFVVSFLLWASKGIYIGTLVERFKGRFNEITAYWLITSLFNVLLAVLVTLLCPDVYFVSWSFPVREFLIFFALSVLAVIPGLKELWRFIEPKTGEEQKAAEPFRNLGLIEASVLRIISSALPEELVFRYIFLGLLSLWDPFAGLIAVSMFFGLGHRFSHRERGLGLLISNVLSGIVFGLAYLYTGSLLVVMVIHWLGNMIPWAMMKYPGVRNVIAAATAFPLASLFVFRSEVRRILEYFAGIYTVSGLFWGLIIGLAMLGVIYAGIKILSAKNGE</sequence>
<accession>A0A2Z2MZ61</accession>
<gene>
    <name evidence="3" type="ORF">A3L10_00145</name>
</gene>
<dbReference type="GO" id="GO:0080120">
    <property type="term" value="P:CAAX-box protein maturation"/>
    <property type="evidence" value="ECO:0007669"/>
    <property type="project" value="UniProtKB-ARBA"/>
</dbReference>
<dbReference type="KEGG" id="trl:A3L10_00145"/>
<dbReference type="Pfam" id="PF02517">
    <property type="entry name" value="Rce1-like"/>
    <property type="match status" value="1"/>
</dbReference>
<proteinExistence type="predicted"/>
<evidence type="ECO:0000256" key="1">
    <source>
        <dbReference type="SAM" id="Phobius"/>
    </source>
</evidence>
<feature type="transmembrane region" description="Helical" evidence="1">
    <location>
        <begin position="67"/>
        <end position="87"/>
    </location>
</feature>